<gene>
    <name evidence="1" type="ORF">LCGC14_0337230</name>
</gene>
<comment type="caution">
    <text evidence="1">The sequence shown here is derived from an EMBL/GenBank/DDBJ whole genome shotgun (WGS) entry which is preliminary data.</text>
</comment>
<name>A0A0F9W1Y1_9ZZZZ</name>
<evidence type="ECO:0000313" key="1">
    <source>
        <dbReference type="EMBL" id="KKN79701.1"/>
    </source>
</evidence>
<accession>A0A0F9W1Y1</accession>
<dbReference type="AlphaFoldDB" id="A0A0F9W1Y1"/>
<organism evidence="1">
    <name type="scientific">marine sediment metagenome</name>
    <dbReference type="NCBI Taxonomy" id="412755"/>
    <lineage>
        <taxon>unclassified sequences</taxon>
        <taxon>metagenomes</taxon>
        <taxon>ecological metagenomes</taxon>
    </lineage>
</organism>
<reference evidence="1" key="1">
    <citation type="journal article" date="2015" name="Nature">
        <title>Complex archaea that bridge the gap between prokaryotes and eukaryotes.</title>
        <authorList>
            <person name="Spang A."/>
            <person name="Saw J.H."/>
            <person name="Jorgensen S.L."/>
            <person name="Zaremba-Niedzwiedzka K."/>
            <person name="Martijn J."/>
            <person name="Lind A.E."/>
            <person name="van Eijk R."/>
            <person name="Schleper C."/>
            <person name="Guy L."/>
            <person name="Ettema T.J."/>
        </authorList>
    </citation>
    <scope>NUCLEOTIDE SEQUENCE</scope>
</reference>
<dbReference type="EMBL" id="LAZR01000243">
    <property type="protein sequence ID" value="KKN79701.1"/>
    <property type="molecule type" value="Genomic_DNA"/>
</dbReference>
<proteinExistence type="predicted"/>
<sequence>MNGGNPLNDCPIDWDKAKEWQECANAKCEGDSPEWSWDCGFKLDFDGPLLRVSSRFYPPKTHYGDTWDGNVTIYIFDKKVSTMAFDCKTLDELKIAVESYIMGFVDEIEKHLNNG</sequence>
<protein>
    <submittedName>
        <fullName evidence="1">Uncharacterized protein</fullName>
    </submittedName>
</protein>